<sequence>MVLASIAGLMIGGLLPRADGDQLRGYDVSAPRDHAAICDILLGAVRRDLHLWFDDARISRRWGDGRRGGFSCGAGIPSVREQQNIG</sequence>
<gene>
    <name evidence="2" type="ORF">PHJA_002929300</name>
</gene>
<dbReference type="Proteomes" id="UP000653305">
    <property type="component" value="Unassembled WGS sequence"/>
</dbReference>
<organism evidence="2 3">
    <name type="scientific">Phtheirospermum japonicum</name>
    <dbReference type="NCBI Taxonomy" id="374723"/>
    <lineage>
        <taxon>Eukaryota</taxon>
        <taxon>Viridiplantae</taxon>
        <taxon>Streptophyta</taxon>
        <taxon>Embryophyta</taxon>
        <taxon>Tracheophyta</taxon>
        <taxon>Spermatophyta</taxon>
        <taxon>Magnoliopsida</taxon>
        <taxon>eudicotyledons</taxon>
        <taxon>Gunneridae</taxon>
        <taxon>Pentapetalae</taxon>
        <taxon>asterids</taxon>
        <taxon>lamiids</taxon>
        <taxon>Lamiales</taxon>
        <taxon>Orobanchaceae</taxon>
        <taxon>Orobanchaceae incertae sedis</taxon>
        <taxon>Phtheirospermum</taxon>
    </lineage>
</organism>
<dbReference type="EMBL" id="BMAC01002003">
    <property type="protein sequence ID" value="GFQ07853.1"/>
    <property type="molecule type" value="Genomic_DNA"/>
</dbReference>
<protein>
    <submittedName>
        <fullName evidence="2">Uncharacterized protein</fullName>
    </submittedName>
</protein>
<comment type="caution">
    <text evidence="2">The sequence shown here is derived from an EMBL/GenBank/DDBJ whole genome shotgun (WGS) entry which is preliminary data.</text>
</comment>
<feature type="chain" id="PRO_5032393971" evidence="1">
    <location>
        <begin position="21"/>
        <end position="86"/>
    </location>
</feature>
<feature type="signal peptide" evidence="1">
    <location>
        <begin position="1"/>
        <end position="20"/>
    </location>
</feature>
<keyword evidence="3" id="KW-1185">Reference proteome</keyword>
<accession>A0A830DAV1</accession>
<keyword evidence="1" id="KW-0732">Signal</keyword>
<evidence type="ECO:0000313" key="2">
    <source>
        <dbReference type="EMBL" id="GFQ07853.1"/>
    </source>
</evidence>
<proteinExistence type="predicted"/>
<name>A0A830DAV1_9LAMI</name>
<evidence type="ECO:0000256" key="1">
    <source>
        <dbReference type="SAM" id="SignalP"/>
    </source>
</evidence>
<dbReference type="AlphaFoldDB" id="A0A830DAV1"/>
<evidence type="ECO:0000313" key="3">
    <source>
        <dbReference type="Proteomes" id="UP000653305"/>
    </source>
</evidence>
<reference evidence="2" key="1">
    <citation type="submission" date="2020-07" db="EMBL/GenBank/DDBJ databases">
        <title>Ethylene signaling mediates host invasion by parasitic plants.</title>
        <authorList>
            <person name="Yoshida S."/>
        </authorList>
    </citation>
    <scope>NUCLEOTIDE SEQUENCE</scope>
    <source>
        <strain evidence="2">Okayama</strain>
    </source>
</reference>